<feature type="binding site" evidence="3">
    <location>
        <position position="281"/>
    </location>
    <ligand>
        <name>Zn(2+)</name>
        <dbReference type="ChEBI" id="CHEBI:29105"/>
        <label>2</label>
    </ligand>
</feature>
<keyword evidence="5" id="KW-0732">Signal</keyword>
<evidence type="ECO:0000313" key="6">
    <source>
        <dbReference type="EMBL" id="RBP04757.1"/>
    </source>
</evidence>
<keyword evidence="1" id="KW-0597">Phosphoprotein</keyword>
<dbReference type="RefSeq" id="WP_113969206.1">
    <property type="nucleotide sequence ID" value="NZ_QNRJ01000005.1"/>
</dbReference>
<dbReference type="Pfam" id="PF00245">
    <property type="entry name" value="Alk_phosphatase"/>
    <property type="match status" value="1"/>
</dbReference>
<reference evidence="6 7" key="1">
    <citation type="submission" date="2018-06" db="EMBL/GenBank/DDBJ databases">
        <title>Freshwater and sediment microbial communities from various areas in North America, analyzing microbe dynamics in response to fracking.</title>
        <authorList>
            <person name="Lamendella R."/>
        </authorList>
    </citation>
    <scope>NUCLEOTIDE SEQUENCE [LARGE SCALE GENOMIC DNA]</scope>
    <source>
        <strain evidence="6 7">97B</strain>
    </source>
</reference>
<dbReference type="PANTHER" id="PTHR11596">
    <property type="entry name" value="ALKALINE PHOSPHATASE"/>
    <property type="match status" value="1"/>
</dbReference>
<feature type="binding site" evidence="3">
    <location>
        <position position="323"/>
    </location>
    <ligand>
        <name>Zn(2+)</name>
        <dbReference type="ChEBI" id="CHEBI:29105"/>
        <label>2</label>
    </ligand>
</feature>
<dbReference type="SMART" id="SM00098">
    <property type="entry name" value="alkPPc"/>
    <property type="match status" value="1"/>
</dbReference>
<dbReference type="EMBL" id="QNRJ01000005">
    <property type="protein sequence ID" value="RBP04757.1"/>
    <property type="molecule type" value="Genomic_DNA"/>
</dbReference>
<proteinExistence type="inferred from homology"/>
<evidence type="ECO:0000256" key="5">
    <source>
        <dbReference type="SAM" id="SignalP"/>
    </source>
</evidence>
<dbReference type="InterPro" id="IPR001952">
    <property type="entry name" value="Alkaline_phosphatase"/>
</dbReference>
<sequence>MKTLKRLIILTTLLSLLAFSFPSTCLFAAPNPPKKNVILLIMDGTNSDIVTLSRWYRGTDLQLDKILVGGVRTYSAQSAITDSAAAGSAMATGMKTKADYIGMNPDGQPVLTVLEGAKLSGYETGIVSTSPVQHATPAAFTSHVLNRDEFGDIGEQQVYQGLDVILGGGAAWLKPKSQDHVKNDDGMLKTKEVSREDGENLEEVIGSAGYDLILKRDGLPKRKGSSKLWGAFAEEDIAYELDRKTLKPDEPSLAEMTEAAIDRLSQSEKGFFLMVEGSKVDWAAHKNDPVGMISEVLSFDDAVGEALAFAREDGNTMVIAVTDHGNSGLTLGNQGTNGDYKHQPVEKFVEPLKKAELTVKGAVSQLKEDRSNLKEVLSNYGLGNLSKKEFCAMKHASKKVEDLEDEMVKLMAKQANLGFTTHGHTGEDVFLYAHGPGKPVGLIENTDIPRVISKYLGFSLTSGEFASWYVDGAEFYREKGFDVKIEGRTSKNPVMVVKRGDEELRFPENKDFYWRNGEMVRLKSVNVCDGETFYVHVEE</sequence>
<feature type="active site" description="Phosphoserine intermediate" evidence="2">
    <location>
        <position position="83"/>
    </location>
</feature>
<feature type="chain" id="PRO_5016660847" evidence="5">
    <location>
        <begin position="29"/>
        <end position="539"/>
    </location>
</feature>
<keyword evidence="3" id="KW-0460">Magnesium</keyword>
<protein>
    <submittedName>
        <fullName evidence="6">Alkaline phosphatase</fullName>
    </submittedName>
</protein>
<organism evidence="6 7">
    <name type="scientific">Rossellomorea aquimaris</name>
    <dbReference type="NCBI Taxonomy" id="189382"/>
    <lineage>
        <taxon>Bacteria</taxon>
        <taxon>Bacillati</taxon>
        <taxon>Bacillota</taxon>
        <taxon>Bacilli</taxon>
        <taxon>Bacillales</taxon>
        <taxon>Bacillaceae</taxon>
        <taxon>Rossellomorea</taxon>
    </lineage>
</organism>
<keyword evidence="3" id="KW-0862">Zinc</keyword>
<dbReference type="AlphaFoldDB" id="A0A366EQT0"/>
<dbReference type="GO" id="GO:0004035">
    <property type="term" value="F:alkaline phosphatase activity"/>
    <property type="evidence" value="ECO:0007669"/>
    <property type="project" value="TreeGrafter"/>
</dbReference>
<evidence type="ECO:0000256" key="2">
    <source>
        <dbReference type="PIRSR" id="PIRSR601952-1"/>
    </source>
</evidence>
<dbReference type="OrthoDB" id="9794455at2"/>
<feature type="binding site" evidence="3">
    <location>
        <position position="43"/>
    </location>
    <ligand>
        <name>Mg(2+)</name>
        <dbReference type="ChEBI" id="CHEBI:18420"/>
    </ligand>
</feature>
<feature type="binding site" evidence="3">
    <location>
        <position position="276"/>
    </location>
    <ligand>
        <name>Mg(2+)</name>
        <dbReference type="ChEBI" id="CHEBI:18420"/>
    </ligand>
</feature>
<comment type="caution">
    <text evidence="6">The sequence shown here is derived from an EMBL/GenBank/DDBJ whole genome shotgun (WGS) entry which is preliminary data.</text>
</comment>
<feature type="binding site" evidence="3">
    <location>
        <position position="424"/>
    </location>
    <ligand>
        <name>Zn(2+)</name>
        <dbReference type="ChEBI" id="CHEBI:29105"/>
        <label>2</label>
    </ligand>
</feature>
<dbReference type="Gene3D" id="1.10.60.40">
    <property type="match status" value="1"/>
</dbReference>
<dbReference type="GO" id="GO:0046872">
    <property type="term" value="F:metal ion binding"/>
    <property type="evidence" value="ECO:0007669"/>
    <property type="project" value="UniProtKB-KW"/>
</dbReference>
<gene>
    <name evidence="6" type="ORF">DET59_10544</name>
</gene>
<feature type="binding site" evidence="3">
    <location>
        <position position="285"/>
    </location>
    <ligand>
        <name>Zn(2+)</name>
        <dbReference type="ChEBI" id="CHEBI:29105"/>
        <label>2</label>
    </ligand>
</feature>
<evidence type="ECO:0000256" key="4">
    <source>
        <dbReference type="RuleBase" id="RU003946"/>
    </source>
</evidence>
<comment type="similarity">
    <text evidence="4">Belongs to the alkaline phosphatase family.</text>
</comment>
<dbReference type="Gene3D" id="3.40.720.10">
    <property type="entry name" value="Alkaline Phosphatase, subunit A"/>
    <property type="match status" value="1"/>
</dbReference>
<evidence type="ECO:0000313" key="7">
    <source>
        <dbReference type="Proteomes" id="UP000252118"/>
    </source>
</evidence>
<dbReference type="Proteomes" id="UP000252118">
    <property type="component" value="Unassembled WGS sequence"/>
</dbReference>
<keyword evidence="3" id="KW-0479">Metal-binding</keyword>
<comment type="cofactor">
    <cofactor evidence="3">
        <name>Mg(2+)</name>
        <dbReference type="ChEBI" id="CHEBI:18420"/>
    </cofactor>
    <text evidence="3">Binds 1 Mg(2+) ion.</text>
</comment>
<dbReference type="PRINTS" id="PR00113">
    <property type="entry name" value="ALKPHPHTASE"/>
</dbReference>
<accession>A0A366EQT0</accession>
<feature type="binding site" evidence="3">
    <location>
        <position position="136"/>
    </location>
    <ligand>
        <name>Mg(2+)</name>
        <dbReference type="ChEBI" id="CHEBI:18420"/>
    </ligand>
</feature>
<dbReference type="SUPFAM" id="SSF53649">
    <property type="entry name" value="Alkaline phosphatase-like"/>
    <property type="match status" value="1"/>
</dbReference>
<feature type="binding site" evidence="3">
    <location>
        <position position="134"/>
    </location>
    <ligand>
        <name>Mg(2+)</name>
        <dbReference type="ChEBI" id="CHEBI:18420"/>
    </ligand>
</feature>
<feature type="binding site" evidence="3">
    <location>
        <position position="43"/>
    </location>
    <ligand>
        <name>Zn(2+)</name>
        <dbReference type="ChEBI" id="CHEBI:29105"/>
        <label>2</label>
    </ligand>
</feature>
<dbReference type="InterPro" id="IPR017850">
    <property type="entry name" value="Alkaline_phosphatase_core_sf"/>
</dbReference>
<dbReference type="CDD" id="cd16012">
    <property type="entry name" value="ALP"/>
    <property type="match status" value="1"/>
</dbReference>
<feature type="signal peptide" evidence="5">
    <location>
        <begin position="1"/>
        <end position="28"/>
    </location>
</feature>
<feature type="binding site" evidence="3">
    <location>
        <position position="324"/>
    </location>
    <ligand>
        <name>Zn(2+)</name>
        <dbReference type="ChEBI" id="CHEBI:29105"/>
        <label>2</label>
    </ligand>
</feature>
<dbReference type="PANTHER" id="PTHR11596:SF5">
    <property type="entry name" value="ALKALINE PHOSPHATASE"/>
    <property type="match status" value="1"/>
</dbReference>
<evidence type="ECO:0000256" key="1">
    <source>
        <dbReference type="ARBA" id="ARBA00022553"/>
    </source>
</evidence>
<evidence type="ECO:0000256" key="3">
    <source>
        <dbReference type="PIRSR" id="PIRSR601952-2"/>
    </source>
</evidence>
<comment type="cofactor">
    <cofactor evidence="3">
        <name>Zn(2+)</name>
        <dbReference type="ChEBI" id="CHEBI:29105"/>
    </cofactor>
    <text evidence="3">Binds 2 Zn(2+) ions.</text>
</comment>
<name>A0A366EQT0_9BACI</name>